<dbReference type="Gene3D" id="1.20.1060.20">
    <property type="match status" value="1"/>
</dbReference>
<protein>
    <submittedName>
        <fullName evidence="2">Uncharacterized protein</fullName>
    </submittedName>
</protein>
<feature type="region of interest" description="Disordered" evidence="1">
    <location>
        <begin position="1"/>
        <end position="54"/>
    </location>
</feature>
<sequence>MKALKDQYEEFERKDAKYREDLKHPKQKIKKLEGERPKLQEPLNEEEHDGAQAELSDAQNQIELKTEKHQIEASEARKIEQEDSLIPMEQAAKQKVAEMKTTMDSEKNQSTALKAIFQAKGSNEIQGIYGRLGDLGAIE</sequence>
<dbReference type="OrthoDB" id="1734949at2759"/>
<dbReference type="EMBL" id="PQIB02000018">
    <property type="protein sequence ID" value="RLM55437.1"/>
    <property type="molecule type" value="Genomic_DNA"/>
</dbReference>
<keyword evidence="3" id="KW-1185">Reference proteome</keyword>
<comment type="caution">
    <text evidence="2">The sequence shown here is derived from an EMBL/GenBank/DDBJ whole genome shotgun (WGS) entry which is preliminary data.</text>
</comment>
<dbReference type="STRING" id="4540.A0A3L6PD00"/>
<gene>
    <name evidence="2" type="ORF">C2845_PM10G08190</name>
</gene>
<dbReference type="Proteomes" id="UP000275267">
    <property type="component" value="Unassembled WGS sequence"/>
</dbReference>
<evidence type="ECO:0000313" key="2">
    <source>
        <dbReference type="EMBL" id="RLM55437.1"/>
    </source>
</evidence>
<accession>A0A3L6PD00</accession>
<dbReference type="AlphaFoldDB" id="A0A3L6PD00"/>
<reference evidence="3" key="1">
    <citation type="journal article" date="2019" name="Nat. Commun.">
        <title>The genome of broomcorn millet.</title>
        <authorList>
            <person name="Zou C."/>
            <person name="Miki D."/>
            <person name="Li D."/>
            <person name="Tang Q."/>
            <person name="Xiao L."/>
            <person name="Rajput S."/>
            <person name="Deng P."/>
            <person name="Jia W."/>
            <person name="Huang R."/>
            <person name="Zhang M."/>
            <person name="Sun Y."/>
            <person name="Hu J."/>
            <person name="Fu X."/>
            <person name="Schnable P.S."/>
            <person name="Li F."/>
            <person name="Zhang H."/>
            <person name="Feng B."/>
            <person name="Zhu X."/>
            <person name="Liu R."/>
            <person name="Schnable J.C."/>
            <person name="Zhu J.-K."/>
            <person name="Zhang H."/>
        </authorList>
    </citation>
    <scope>NUCLEOTIDE SEQUENCE [LARGE SCALE GENOMIC DNA]</scope>
</reference>
<feature type="compositionally biased region" description="Basic and acidic residues" evidence="1">
    <location>
        <begin position="1"/>
        <end position="39"/>
    </location>
</feature>
<organism evidence="2 3">
    <name type="scientific">Panicum miliaceum</name>
    <name type="common">Proso millet</name>
    <name type="synonym">Broomcorn millet</name>
    <dbReference type="NCBI Taxonomy" id="4540"/>
    <lineage>
        <taxon>Eukaryota</taxon>
        <taxon>Viridiplantae</taxon>
        <taxon>Streptophyta</taxon>
        <taxon>Embryophyta</taxon>
        <taxon>Tracheophyta</taxon>
        <taxon>Spermatophyta</taxon>
        <taxon>Magnoliopsida</taxon>
        <taxon>Liliopsida</taxon>
        <taxon>Poales</taxon>
        <taxon>Poaceae</taxon>
        <taxon>PACMAD clade</taxon>
        <taxon>Panicoideae</taxon>
        <taxon>Panicodae</taxon>
        <taxon>Paniceae</taxon>
        <taxon>Panicinae</taxon>
        <taxon>Panicum</taxon>
        <taxon>Panicum sect. Panicum</taxon>
    </lineage>
</organism>
<evidence type="ECO:0000256" key="1">
    <source>
        <dbReference type="SAM" id="MobiDB-lite"/>
    </source>
</evidence>
<evidence type="ECO:0000313" key="3">
    <source>
        <dbReference type="Proteomes" id="UP000275267"/>
    </source>
</evidence>
<proteinExistence type="predicted"/>
<name>A0A3L6PD00_PANMI</name>